<proteinExistence type="predicted"/>
<gene>
    <name evidence="1" type="ORF">SO802_002327</name>
</gene>
<organism evidence="1 2">
    <name type="scientific">Lithocarpus litseifolius</name>
    <dbReference type="NCBI Taxonomy" id="425828"/>
    <lineage>
        <taxon>Eukaryota</taxon>
        <taxon>Viridiplantae</taxon>
        <taxon>Streptophyta</taxon>
        <taxon>Embryophyta</taxon>
        <taxon>Tracheophyta</taxon>
        <taxon>Spermatophyta</taxon>
        <taxon>Magnoliopsida</taxon>
        <taxon>eudicotyledons</taxon>
        <taxon>Gunneridae</taxon>
        <taxon>Pentapetalae</taxon>
        <taxon>rosids</taxon>
        <taxon>fabids</taxon>
        <taxon>Fagales</taxon>
        <taxon>Fagaceae</taxon>
        <taxon>Lithocarpus</taxon>
    </lineage>
</organism>
<comment type="caution">
    <text evidence="1">The sequence shown here is derived from an EMBL/GenBank/DDBJ whole genome shotgun (WGS) entry which is preliminary data.</text>
</comment>
<accession>A0AAW2DX86</accession>
<reference evidence="1 2" key="1">
    <citation type="submission" date="2024-01" db="EMBL/GenBank/DDBJ databases">
        <title>A telomere-to-telomere, gap-free genome of sweet tea (Lithocarpus litseifolius).</title>
        <authorList>
            <person name="Zhou J."/>
        </authorList>
    </citation>
    <scope>NUCLEOTIDE SEQUENCE [LARGE SCALE GENOMIC DNA]</scope>
    <source>
        <strain evidence="1">Zhou-2022a</strain>
        <tissue evidence="1">Leaf</tissue>
    </source>
</reference>
<dbReference type="EMBL" id="JAZDWU010000001">
    <property type="protein sequence ID" value="KAL0015258.1"/>
    <property type="molecule type" value="Genomic_DNA"/>
</dbReference>
<protein>
    <submittedName>
        <fullName evidence="1">Uncharacterized protein</fullName>
    </submittedName>
</protein>
<feature type="non-terminal residue" evidence="1">
    <location>
        <position position="1"/>
    </location>
</feature>
<evidence type="ECO:0000313" key="2">
    <source>
        <dbReference type="Proteomes" id="UP001459277"/>
    </source>
</evidence>
<dbReference type="AlphaFoldDB" id="A0AAW2DX86"/>
<name>A0AAW2DX86_9ROSI</name>
<dbReference type="Proteomes" id="UP001459277">
    <property type="component" value="Unassembled WGS sequence"/>
</dbReference>
<keyword evidence="2" id="KW-1185">Reference proteome</keyword>
<evidence type="ECO:0000313" key="1">
    <source>
        <dbReference type="EMBL" id="KAL0015258.1"/>
    </source>
</evidence>
<sequence length="57" mass="6884">GFNSRALDCYYHCDYCRFYEFVFSVLVRRDLRQPHEEEVAAFHLRQVHRGEKALFAS</sequence>